<keyword evidence="4 7" id="KW-0472">Membrane</keyword>
<sequence>MKSIFFALIVLTIQLSGCAGPARNVDLTATEPIEPVLQPPLPPQTAGSLWTESRGGLFQDMKARTVGDIITVVIVENASASKEATTETDRTSTMSAGIPRLLGLEGTIGRLAGADGTDTLISASTSNEFEGTGKTERTETLTATLTTQVIEVLPNGNLRLEGTKTVTVNSETQIVKLTGIVRPADVSAGNIVDSKNVLNARIAYVGEGVISDKQQQGWLVRGLDQIWPF</sequence>
<evidence type="ECO:0000256" key="4">
    <source>
        <dbReference type="ARBA" id="ARBA00023136"/>
    </source>
</evidence>
<evidence type="ECO:0000256" key="2">
    <source>
        <dbReference type="ARBA" id="ARBA00006929"/>
    </source>
</evidence>
<feature type="signal peptide" evidence="8">
    <location>
        <begin position="1"/>
        <end position="19"/>
    </location>
</feature>
<dbReference type="HAMAP" id="MF_00415">
    <property type="entry name" value="FlgH"/>
    <property type="match status" value="1"/>
</dbReference>
<evidence type="ECO:0000256" key="7">
    <source>
        <dbReference type="HAMAP-Rule" id="MF_00415"/>
    </source>
</evidence>
<evidence type="ECO:0000256" key="5">
    <source>
        <dbReference type="ARBA" id="ARBA00023143"/>
    </source>
</evidence>
<reference evidence="9 10" key="1">
    <citation type="submission" date="2016-11" db="EMBL/GenBank/DDBJ databases">
        <authorList>
            <person name="Jaros S."/>
            <person name="Januszkiewicz K."/>
            <person name="Wedrychowicz H."/>
        </authorList>
    </citation>
    <scope>NUCLEOTIDE SEQUENCE [LARGE SCALE GENOMIC DNA]</scope>
    <source>
        <strain evidence="9 10">DSM 5091</strain>
    </source>
</reference>
<dbReference type="PRINTS" id="PR01008">
    <property type="entry name" value="FLGLRINGFLGH"/>
</dbReference>
<feature type="chain" id="PRO_5012793757" description="Flagellar L-ring protein" evidence="8">
    <location>
        <begin position="20"/>
        <end position="229"/>
    </location>
</feature>
<dbReference type="InterPro" id="IPR000527">
    <property type="entry name" value="Flag_Lring"/>
</dbReference>
<proteinExistence type="inferred from homology"/>
<organism evidence="9 10">
    <name type="scientific">Malonomonas rubra DSM 5091</name>
    <dbReference type="NCBI Taxonomy" id="1122189"/>
    <lineage>
        <taxon>Bacteria</taxon>
        <taxon>Pseudomonadati</taxon>
        <taxon>Thermodesulfobacteriota</taxon>
        <taxon>Desulfuromonadia</taxon>
        <taxon>Desulfuromonadales</taxon>
        <taxon>Geopsychrobacteraceae</taxon>
        <taxon>Malonomonas</taxon>
    </lineage>
</organism>
<comment type="function">
    <text evidence="1 7">Assembles around the rod to form the L-ring and probably protects the motor/basal body from shearing forces during rotation.</text>
</comment>
<evidence type="ECO:0000256" key="1">
    <source>
        <dbReference type="ARBA" id="ARBA00002591"/>
    </source>
</evidence>
<protein>
    <recommendedName>
        <fullName evidence="7">Flagellar L-ring protein</fullName>
    </recommendedName>
    <alternativeName>
        <fullName evidence="7">Basal body L-ring protein</fullName>
    </alternativeName>
</protein>
<keyword evidence="9" id="KW-0282">Flagellum</keyword>
<keyword evidence="6 7" id="KW-0998">Cell outer membrane</keyword>
<dbReference type="OrthoDB" id="9789227at2"/>
<accession>A0A1M6MBJ2</accession>
<keyword evidence="5 7" id="KW-0975">Bacterial flagellum</keyword>
<comment type="subcellular location">
    <subcellularLocation>
        <location evidence="7">Cell outer membrane</location>
    </subcellularLocation>
    <subcellularLocation>
        <location evidence="7">Bacterial flagellum basal body</location>
    </subcellularLocation>
</comment>
<dbReference type="AlphaFoldDB" id="A0A1M6MBJ2"/>
<dbReference type="GO" id="GO:0009279">
    <property type="term" value="C:cell outer membrane"/>
    <property type="evidence" value="ECO:0007669"/>
    <property type="project" value="UniProtKB-SubCell"/>
</dbReference>
<evidence type="ECO:0000256" key="3">
    <source>
        <dbReference type="ARBA" id="ARBA00022729"/>
    </source>
</evidence>
<evidence type="ECO:0000256" key="8">
    <source>
        <dbReference type="SAM" id="SignalP"/>
    </source>
</evidence>
<dbReference type="GO" id="GO:0071973">
    <property type="term" value="P:bacterial-type flagellum-dependent cell motility"/>
    <property type="evidence" value="ECO:0007669"/>
    <property type="project" value="InterPro"/>
</dbReference>
<evidence type="ECO:0000313" key="9">
    <source>
        <dbReference type="EMBL" id="SHJ80643.1"/>
    </source>
</evidence>
<dbReference type="RefSeq" id="WP_072909762.1">
    <property type="nucleotide sequence ID" value="NZ_FQZT01000017.1"/>
</dbReference>
<keyword evidence="9" id="KW-0966">Cell projection</keyword>
<dbReference type="PANTHER" id="PTHR34933">
    <property type="entry name" value="FLAGELLAR L-RING PROTEIN"/>
    <property type="match status" value="1"/>
</dbReference>
<keyword evidence="3 8" id="KW-0732">Signal</keyword>
<dbReference type="STRING" id="1122189.SAMN02745165_03225"/>
<comment type="subunit">
    <text evidence="7">The basal body constitutes a major portion of the flagellar organelle and consists of four rings (L,P,S, and M) mounted on a central rod.</text>
</comment>
<dbReference type="GO" id="GO:0009427">
    <property type="term" value="C:bacterial-type flagellum basal body, distal rod, L ring"/>
    <property type="evidence" value="ECO:0007669"/>
    <property type="project" value="InterPro"/>
</dbReference>
<keyword evidence="9" id="KW-0969">Cilium</keyword>
<gene>
    <name evidence="7" type="primary">flgH</name>
    <name evidence="9" type="ORF">SAMN02745165_03225</name>
</gene>
<name>A0A1M6MBJ2_MALRU</name>
<dbReference type="Pfam" id="PF02107">
    <property type="entry name" value="FlgH"/>
    <property type="match status" value="1"/>
</dbReference>
<comment type="similarity">
    <text evidence="2 7">Belongs to the FlgH family.</text>
</comment>
<evidence type="ECO:0000313" key="10">
    <source>
        <dbReference type="Proteomes" id="UP000184171"/>
    </source>
</evidence>
<dbReference type="EMBL" id="FQZT01000017">
    <property type="protein sequence ID" value="SHJ80643.1"/>
    <property type="molecule type" value="Genomic_DNA"/>
</dbReference>
<dbReference type="Proteomes" id="UP000184171">
    <property type="component" value="Unassembled WGS sequence"/>
</dbReference>
<evidence type="ECO:0000256" key="6">
    <source>
        <dbReference type="ARBA" id="ARBA00023237"/>
    </source>
</evidence>
<keyword evidence="10" id="KW-1185">Reference proteome</keyword>
<dbReference type="GO" id="GO:0003774">
    <property type="term" value="F:cytoskeletal motor activity"/>
    <property type="evidence" value="ECO:0007669"/>
    <property type="project" value="InterPro"/>
</dbReference>
<dbReference type="PANTHER" id="PTHR34933:SF1">
    <property type="entry name" value="FLAGELLAR L-RING PROTEIN"/>
    <property type="match status" value="1"/>
</dbReference>